<dbReference type="Proteomes" id="UP000724584">
    <property type="component" value="Unassembled WGS sequence"/>
</dbReference>
<comment type="caution">
    <text evidence="1">The sequence shown here is derived from an EMBL/GenBank/DDBJ whole genome shotgun (WGS) entry which is preliminary data.</text>
</comment>
<keyword evidence="2" id="KW-1185">Reference proteome</keyword>
<sequence>MKPITLCLALSAAQFAICAPVPRHSMDRGDRISGREHDATPSSAWLVDNDHQGDGPAPNGQNPQMLPRPKTHQLSLLRPLARHRIPNGERHRDPENDVTRLPHHIQDEHEHDHFGPPDLDSVGPPQLDMPYYQGPTSHDRNDMLIVYLAAAFMVVVVVMEAWGGASRRQGSIRLDESSSWPPASLRADANNHDRSLDEKRSV</sequence>
<evidence type="ECO:0000313" key="1">
    <source>
        <dbReference type="EMBL" id="KAH6628490.1"/>
    </source>
</evidence>
<proteinExistence type="predicted"/>
<evidence type="ECO:0000313" key="2">
    <source>
        <dbReference type="Proteomes" id="UP000724584"/>
    </source>
</evidence>
<organism evidence="1 2">
    <name type="scientific">Chaetomium tenue</name>
    <dbReference type="NCBI Taxonomy" id="1854479"/>
    <lineage>
        <taxon>Eukaryota</taxon>
        <taxon>Fungi</taxon>
        <taxon>Dikarya</taxon>
        <taxon>Ascomycota</taxon>
        <taxon>Pezizomycotina</taxon>
        <taxon>Sordariomycetes</taxon>
        <taxon>Sordariomycetidae</taxon>
        <taxon>Sordariales</taxon>
        <taxon>Chaetomiaceae</taxon>
        <taxon>Chaetomium</taxon>
    </lineage>
</organism>
<protein>
    <submittedName>
        <fullName evidence="1">Uncharacterized protein</fullName>
    </submittedName>
</protein>
<reference evidence="1 2" key="1">
    <citation type="journal article" date="2021" name="Nat. Commun.">
        <title>Genetic determinants of endophytism in the Arabidopsis root mycobiome.</title>
        <authorList>
            <person name="Mesny F."/>
            <person name="Miyauchi S."/>
            <person name="Thiergart T."/>
            <person name="Pickel B."/>
            <person name="Atanasova L."/>
            <person name="Karlsson M."/>
            <person name="Huettel B."/>
            <person name="Barry K.W."/>
            <person name="Haridas S."/>
            <person name="Chen C."/>
            <person name="Bauer D."/>
            <person name="Andreopoulos W."/>
            <person name="Pangilinan J."/>
            <person name="LaButti K."/>
            <person name="Riley R."/>
            <person name="Lipzen A."/>
            <person name="Clum A."/>
            <person name="Drula E."/>
            <person name="Henrissat B."/>
            <person name="Kohler A."/>
            <person name="Grigoriev I.V."/>
            <person name="Martin F.M."/>
            <person name="Hacquard S."/>
        </authorList>
    </citation>
    <scope>NUCLEOTIDE SEQUENCE [LARGE SCALE GENOMIC DNA]</scope>
    <source>
        <strain evidence="1 2">MPI-SDFR-AT-0079</strain>
    </source>
</reference>
<gene>
    <name evidence="1" type="ORF">F5144DRAFT_310313</name>
</gene>
<name>A0ACB7P863_9PEZI</name>
<dbReference type="EMBL" id="JAGIZQ010000005">
    <property type="protein sequence ID" value="KAH6628490.1"/>
    <property type="molecule type" value="Genomic_DNA"/>
</dbReference>
<accession>A0ACB7P863</accession>